<dbReference type="InParanoid" id="F4RJB7"/>
<organism evidence="2">
    <name type="scientific">Melampsora larici-populina (strain 98AG31 / pathotype 3-4-7)</name>
    <name type="common">Poplar leaf rust fungus</name>
    <dbReference type="NCBI Taxonomy" id="747676"/>
    <lineage>
        <taxon>Eukaryota</taxon>
        <taxon>Fungi</taxon>
        <taxon>Dikarya</taxon>
        <taxon>Basidiomycota</taxon>
        <taxon>Pucciniomycotina</taxon>
        <taxon>Pucciniomycetes</taxon>
        <taxon>Pucciniales</taxon>
        <taxon>Melampsoraceae</taxon>
        <taxon>Melampsora</taxon>
    </lineage>
</organism>
<accession>F4RJB7</accession>
<protein>
    <submittedName>
        <fullName evidence="1">Uncharacterized protein</fullName>
    </submittedName>
</protein>
<dbReference type="EMBL" id="GL883104">
    <property type="protein sequence ID" value="EGG07285.1"/>
    <property type="molecule type" value="Genomic_DNA"/>
</dbReference>
<sequence>MTTTKSHRTANFPLRFSSVFWTRNDVEHEENDAFVCFETNVIIKKDDTRGVPLMVAARRDESILRRGHASRIEGHVAAGGINSVSTIFEDADNTIEIDHAEVRVKSLVDKVSAHGVGLIVDWDLRSGPDEGCYTEVIKAQRYEFYFQCTQKTWLTFLYCNKAPGGEPPIGIIVSTGVHSTPNMAKVAHVRAVPRAPFSTLHNAFSRL</sequence>
<keyword evidence="2" id="KW-1185">Reference proteome</keyword>
<dbReference type="RefSeq" id="XP_007409192.1">
    <property type="nucleotide sequence ID" value="XM_007409130.1"/>
</dbReference>
<proteinExistence type="predicted"/>
<dbReference type="KEGG" id="mlr:MELLADRAFT_62549"/>
<dbReference type="AlphaFoldDB" id="F4RJB7"/>
<dbReference type="VEuPathDB" id="FungiDB:MELLADRAFT_62549"/>
<evidence type="ECO:0000313" key="1">
    <source>
        <dbReference type="EMBL" id="EGG07285.1"/>
    </source>
</evidence>
<dbReference type="Proteomes" id="UP000001072">
    <property type="component" value="Unassembled WGS sequence"/>
</dbReference>
<dbReference type="GeneID" id="18929932"/>
<reference evidence="2" key="1">
    <citation type="journal article" date="2011" name="Proc. Natl. Acad. Sci. U.S.A.">
        <title>Obligate biotrophy features unraveled by the genomic analysis of rust fungi.</title>
        <authorList>
            <person name="Duplessis S."/>
            <person name="Cuomo C.A."/>
            <person name="Lin Y.-C."/>
            <person name="Aerts A."/>
            <person name="Tisserant E."/>
            <person name="Veneault-Fourrey C."/>
            <person name="Joly D.L."/>
            <person name="Hacquard S."/>
            <person name="Amselem J."/>
            <person name="Cantarel B.L."/>
            <person name="Chiu R."/>
            <person name="Coutinho P.M."/>
            <person name="Feau N."/>
            <person name="Field M."/>
            <person name="Frey P."/>
            <person name="Gelhaye E."/>
            <person name="Goldberg J."/>
            <person name="Grabherr M.G."/>
            <person name="Kodira C.D."/>
            <person name="Kohler A."/>
            <person name="Kuees U."/>
            <person name="Lindquist E.A."/>
            <person name="Lucas S.M."/>
            <person name="Mago R."/>
            <person name="Mauceli E."/>
            <person name="Morin E."/>
            <person name="Murat C."/>
            <person name="Pangilinan J.L."/>
            <person name="Park R."/>
            <person name="Pearson M."/>
            <person name="Quesneville H."/>
            <person name="Rouhier N."/>
            <person name="Sakthikumar S."/>
            <person name="Salamov A.A."/>
            <person name="Schmutz J."/>
            <person name="Selles B."/>
            <person name="Shapiro H."/>
            <person name="Tanguay P."/>
            <person name="Tuskan G.A."/>
            <person name="Henrissat B."/>
            <person name="Van de Peer Y."/>
            <person name="Rouze P."/>
            <person name="Ellis J.G."/>
            <person name="Dodds P.N."/>
            <person name="Schein J.E."/>
            <person name="Zhong S."/>
            <person name="Hamelin R.C."/>
            <person name="Grigoriev I.V."/>
            <person name="Szabo L.J."/>
            <person name="Martin F."/>
        </authorList>
    </citation>
    <scope>NUCLEOTIDE SEQUENCE [LARGE SCALE GENOMIC DNA]</scope>
    <source>
        <strain evidence="2">98AG31 / pathotype 3-4-7</strain>
    </source>
</reference>
<gene>
    <name evidence="1" type="ORF">MELLADRAFT_62549</name>
</gene>
<name>F4RJB7_MELLP</name>
<dbReference type="HOGENOM" id="CLU_1326642_0_0_1"/>
<evidence type="ECO:0000313" key="2">
    <source>
        <dbReference type="Proteomes" id="UP000001072"/>
    </source>
</evidence>